<dbReference type="InterPro" id="IPR029058">
    <property type="entry name" value="AB_hydrolase_fold"/>
</dbReference>
<feature type="signal peptide" evidence="1">
    <location>
        <begin position="1"/>
        <end position="23"/>
    </location>
</feature>
<sequence length="323" mass="34076">MMRRRSSLVLATVALLLGSVVGAAPGEARRAPVDPAFTVPVAKLAAALDCPKFSHPRRDPVLLVHGTGQTGQQNWGWNYVPALAAAGYDACVVTLPAASWGDVQVATEYVAYAVQKLHRLTGRDVDTIGHSQGTLEQRGSVKWWASVRRITDDEILLSGPGHGTLTATGICVARLCPAAAWQMAKGSDFVTALNAGDETPGDVDVTSIYSLVDDLVQPAATAALDGAANVLLQDVCPLRIVHHGGSLWDSLTWELALDALRHDGPADVDRLARGACGRLVMPDAVDPLINDAGVYANGVATLAKAKFVDSEPAVTLARARRNR</sequence>
<dbReference type="PANTHER" id="PTHR37574">
    <property type="entry name" value="LIPASE B"/>
    <property type="match status" value="1"/>
</dbReference>
<dbReference type="Proteomes" id="UP000325003">
    <property type="component" value="Unassembled WGS sequence"/>
</dbReference>
<name>A0A5B1L876_9ACTN</name>
<keyword evidence="3" id="KW-1185">Reference proteome</keyword>
<evidence type="ECO:0008006" key="4">
    <source>
        <dbReference type="Google" id="ProtNLM"/>
    </source>
</evidence>
<dbReference type="GO" id="GO:0016787">
    <property type="term" value="F:hydrolase activity"/>
    <property type="evidence" value="ECO:0007669"/>
    <property type="project" value="InterPro"/>
</dbReference>
<gene>
    <name evidence="2" type="ORF">F0U44_17195</name>
</gene>
<keyword evidence="1" id="KW-0732">Signal</keyword>
<dbReference type="EMBL" id="VUJV01000006">
    <property type="protein sequence ID" value="KAA1416921.1"/>
    <property type="molecule type" value="Genomic_DNA"/>
</dbReference>
<evidence type="ECO:0000256" key="1">
    <source>
        <dbReference type="SAM" id="SignalP"/>
    </source>
</evidence>
<proteinExistence type="predicted"/>
<evidence type="ECO:0000313" key="3">
    <source>
        <dbReference type="Proteomes" id="UP000325003"/>
    </source>
</evidence>
<organism evidence="2 3">
    <name type="scientific">Nocardioides humilatus</name>
    <dbReference type="NCBI Taxonomy" id="2607660"/>
    <lineage>
        <taxon>Bacteria</taxon>
        <taxon>Bacillati</taxon>
        <taxon>Actinomycetota</taxon>
        <taxon>Actinomycetes</taxon>
        <taxon>Propionibacteriales</taxon>
        <taxon>Nocardioidaceae</taxon>
        <taxon>Nocardioides</taxon>
    </lineage>
</organism>
<dbReference type="Gene3D" id="3.40.50.1820">
    <property type="entry name" value="alpha/beta hydrolase"/>
    <property type="match status" value="1"/>
</dbReference>
<reference evidence="2 3" key="2">
    <citation type="submission" date="2019-09" db="EMBL/GenBank/DDBJ databases">
        <authorList>
            <person name="Jin C."/>
        </authorList>
    </citation>
    <scope>NUCLEOTIDE SEQUENCE [LARGE SCALE GENOMIC DNA]</scope>
    <source>
        <strain evidence="2 3">BN130099</strain>
    </source>
</reference>
<comment type="caution">
    <text evidence="2">The sequence shown here is derived from an EMBL/GenBank/DDBJ whole genome shotgun (WGS) entry which is preliminary data.</text>
</comment>
<dbReference type="InterPro" id="IPR002918">
    <property type="entry name" value="Lipase_EstA/Esterase_EstB"/>
</dbReference>
<dbReference type="InterPro" id="IPR053228">
    <property type="entry name" value="Stereospecific_Lipase"/>
</dbReference>
<dbReference type="GO" id="GO:0016042">
    <property type="term" value="P:lipid catabolic process"/>
    <property type="evidence" value="ECO:0007669"/>
    <property type="project" value="InterPro"/>
</dbReference>
<dbReference type="PANTHER" id="PTHR37574:SF1">
    <property type="entry name" value="LIPASE B"/>
    <property type="match status" value="1"/>
</dbReference>
<dbReference type="Pfam" id="PF01674">
    <property type="entry name" value="Lipase_2"/>
    <property type="match status" value="1"/>
</dbReference>
<reference evidence="2 3" key="1">
    <citation type="submission" date="2019-09" db="EMBL/GenBank/DDBJ databases">
        <title>Nocardioides panacisoli sp. nov., isolated from the soil of a ginseng field.</title>
        <authorList>
            <person name="Cho C."/>
        </authorList>
    </citation>
    <scope>NUCLEOTIDE SEQUENCE [LARGE SCALE GENOMIC DNA]</scope>
    <source>
        <strain evidence="2 3">BN130099</strain>
    </source>
</reference>
<dbReference type="AlphaFoldDB" id="A0A5B1L876"/>
<protein>
    <recommendedName>
        <fullName evidence="4">Lipase</fullName>
    </recommendedName>
</protein>
<feature type="chain" id="PRO_5023050770" description="Lipase" evidence="1">
    <location>
        <begin position="24"/>
        <end position="323"/>
    </location>
</feature>
<evidence type="ECO:0000313" key="2">
    <source>
        <dbReference type="EMBL" id="KAA1416921.1"/>
    </source>
</evidence>
<dbReference type="SUPFAM" id="SSF53474">
    <property type="entry name" value="alpha/beta-Hydrolases"/>
    <property type="match status" value="1"/>
</dbReference>
<accession>A0A5B1L876</accession>